<dbReference type="Gene3D" id="3.40.50.2000">
    <property type="entry name" value="Glycogen Phosphorylase B"/>
    <property type="match status" value="2"/>
</dbReference>
<dbReference type="InterPro" id="IPR050194">
    <property type="entry name" value="Glycosyltransferase_grp1"/>
</dbReference>
<dbReference type="Pfam" id="PF00534">
    <property type="entry name" value="Glycos_transf_1"/>
    <property type="match status" value="1"/>
</dbReference>
<evidence type="ECO:0000259" key="2">
    <source>
        <dbReference type="Pfam" id="PF13579"/>
    </source>
</evidence>
<dbReference type="Pfam" id="PF13579">
    <property type="entry name" value="Glyco_trans_4_4"/>
    <property type="match status" value="1"/>
</dbReference>
<feature type="domain" description="Glycosyl transferase family 1" evidence="1">
    <location>
        <begin position="189"/>
        <end position="341"/>
    </location>
</feature>
<evidence type="ECO:0000259" key="1">
    <source>
        <dbReference type="Pfam" id="PF00534"/>
    </source>
</evidence>
<dbReference type="Proteomes" id="UP000537126">
    <property type="component" value="Unassembled WGS sequence"/>
</dbReference>
<keyword evidence="3" id="KW-0808">Transferase</keyword>
<proteinExistence type="predicted"/>
<dbReference type="GO" id="GO:0016757">
    <property type="term" value="F:glycosyltransferase activity"/>
    <property type="evidence" value="ECO:0007669"/>
    <property type="project" value="InterPro"/>
</dbReference>
<organism evidence="3 4">
    <name type="scientific">Thermonema lapsum</name>
    <dbReference type="NCBI Taxonomy" id="28195"/>
    <lineage>
        <taxon>Bacteria</taxon>
        <taxon>Pseudomonadati</taxon>
        <taxon>Bacteroidota</taxon>
        <taxon>Cytophagia</taxon>
        <taxon>Cytophagales</taxon>
        <taxon>Thermonemataceae</taxon>
        <taxon>Thermonema</taxon>
    </lineage>
</organism>
<gene>
    <name evidence="3" type="ORF">FHS56_002186</name>
</gene>
<comment type="caution">
    <text evidence="3">The sequence shown here is derived from an EMBL/GenBank/DDBJ whole genome shotgun (WGS) entry which is preliminary data.</text>
</comment>
<dbReference type="RefSeq" id="WP_166920634.1">
    <property type="nucleotide sequence ID" value="NZ_JAASRN010000004.1"/>
</dbReference>
<evidence type="ECO:0000313" key="4">
    <source>
        <dbReference type="Proteomes" id="UP000537126"/>
    </source>
</evidence>
<dbReference type="InterPro" id="IPR028098">
    <property type="entry name" value="Glyco_trans_4-like_N"/>
</dbReference>
<reference evidence="3 4" key="1">
    <citation type="submission" date="2020-03" db="EMBL/GenBank/DDBJ databases">
        <title>Genomic Encyclopedia of Type Strains, Phase IV (KMG-IV): sequencing the most valuable type-strain genomes for metagenomic binning, comparative biology and taxonomic classification.</title>
        <authorList>
            <person name="Goeker M."/>
        </authorList>
    </citation>
    <scope>NUCLEOTIDE SEQUENCE [LARGE SCALE GENOMIC DNA]</scope>
    <source>
        <strain evidence="3 4">DSM 5718</strain>
    </source>
</reference>
<dbReference type="InterPro" id="IPR001296">
    <property type="entry name" value="Glyco_trans_1"/>
</dbReference>
<name>A0A846MTV5_9BACT</name>
<dbReference type="SUPFAM" id="SSF53756">
    <property type="entry name" value="UDP-Glycosyltransferase/glycogen phosphorylase"/>
    <property type="match status" value="1"/>
</dbReference>
<accession>A0A846MTV5</accession>
<sequence length="365" mass="41490">MKAIIHVAEAFGGGIIEFILQIVKHQPEYKHVIIYGKRVEDVEAIKRQFPENTEFIEWTAAQREVNLVADWRAFWALRSIVNNLRKQHQIQAVHLHSSKAGFLGRFALKGTVPTQKLIYTPNGLAFARRDVSNLKRFFFWFLEYIAALYSGRVIACGASEAAYMKKKGIRADFINNGTAFCPEDYPVAKKLKNKPEEKVVLTVGRASIQKNPALFNAIARCFEAEKHIRFIWVGDGELADELTASNIELTGWLTKEEVISYLKQADVYLSTSLWEGLPFAVLEAMMCSKPLVLHRCIGNEDLVRENVNGFLFDTAEEAVKKLRVLLNAPSQVLHDMGKASRSLCEENFNAQKMAEVYHRAYENTF</sequence>
<dbReference type="EMBL" id="JAASRN010000004">
    <property type="protein sequence ID" value="NIK74657.1"/>
    <property type="molecule type" value="Genomic_DNA"/>
</dbReference>
<dbReference type="PANTHER" id="PTHR45947:SF3">
    <property type="entry name" value="SULFOQUINOVOSYL TRANSFERASE SQD2"/>
    <property type="match status" value="1"/>
</dbReference>
<protein>
    <submittedName>
        <fullName evidence="3">Glycosyltransferase involved in cell wall biosynthesis</fullName>
    </submittedName>
</protein>
<keyword evidence="4" id="KW-1185">Reference proteome</keyword>
<feature type="domain" description="Glycosyltransferase subfamily 4-like N-terminal" evidence="2">
    <location>
        <begin position="59"/>
        <end position="172"/>
    </location>
</feature>
<evidence type="ECO:0000313" key="3">
    <source>
        <dbReference type="EMBL" id="NIK74657.1"/>
    </source>
</evidence>
<dbReference type="AlphaFoldDB" id="A0A846MTV5"/>
<dbReference type="PANTHER" id="PTHR45947">
    <property type="entry name" value="SULFOQUINOVOSYL TRANSFERASE SQD2"/>
    <property type="match status" value="1"/>
</dbReference>